<proteinExistence type="predicted"/>
<accession>A0A9P7BK14</accession>
<dbReference type="EMBL" id="JAANQT010006878">
    <property type="protein sequence ID" value="KAG1290114.1"/>
    <property type="molecule type" value="Genomic_DNA"/>
</dbReference>
<keyword evidence="2" id="KW-1185">Reference proteome</keyword>
<name>A0A9P7BK14_RHIOR</name>
<evidence type="ECO:0000313" key="2">
    <source>
        <dbReference type="Proteomes" id="UP000716291"/>
    </source>
</evidence>
<comment type="caution">
    <text evidence="1">The sequence shown here is derived from an EMBL/GenBank/DDBJ whole genome shotgun (WGS) entry which is preliminary data.</text>
</comment>
<evidence type="ECO:0000313" key="1">
    <source>
        <dbReference type="EMBL" id="KAG1290114.1"/>
    </source>
</evidence>
<sequence length="158" mass="17122">MLERLVHIGGQFVGLQLRVLADDGADQLADELGVSQLVAVDEADDLAGAGHAVLPHHVVEVRETGIEVDAFQDRGLDQRLQQRLGGLLAHEVVIRAHDGRIALDDGRMGARQLEHAVLVRQVGDRGQHIAVALVVDHLLLADDCRVGVRGRIAWRAGR</sequence>
<dbReference type="AlphaFoldDB" id="A0A9P7BK14"/>
<reference evidence="1" key="1">
    <citation type="journal article" date="2020" name="Microb. Genom.">
        <title>Genetic diversity of clinical and environmental Mucorales isolates obtained from an investigation of mucormycosis cases among solid organ transplant recipients.</title>
        <authorList>
            <person name="Nguyen M.H."/>
            <person name="Kaul D."/>
            <person name="Muto C."/>
            <person name="Cheng S.J."/>
            <person name="Richter R.A."/>
            <person name="Bruno V.M."/>
            <person name="Liu G."/>
            <person name="Beyhan S."/>
            <person name="Sundermann A.J."/>
            <person name="Mounaud S."/>
            <person name="Pasculle A.W."/>
            <person name="Nierman W.C."/>
            <person name="Driscoll E."/>
            <person name="Cumbie R."/>
            <person name="Clancy C.J."/>
            <person name="Dupont C.L."/>
        </authorList>
    </citation>
    <scope>NUCLEOTIDE SEQUENCE</scope>
    <source>
        <strain evidence="1">GL11</strain>
    </source>
</reference>
<dbReference type="Proteomes" id="UP000716291">
    <property type="component" value="Unassembled WGS sequence"/>
</dbReference>
<gene>
    <name evidence="1" type="ORF">G6F64_013967</name>
</gene>
<protein>
    <submittedName>
        <fullName evidence="1">Uncharacterized protein</fullName>
    </submittedName>
</protein>
<organism evidence="1 2">
    <name type="scientific">Rhizopus oryzae</name>
    <name type="common">Mucormycosis agent</name>
    <name type="synonym">Rhizopus arrhizus var. delemar</name>
    <dbReference type="NCBI Taxonomy" id="64495"/>
    <lineage>
        <taxon>Eukaryota</taxon>
        <taxon>Fungi</taxon>
        <taxon>Fungi incertae sedis</taxon>
        <taxon>Mucoromycota</taxon>
        <taxon>Mucoromycotina</taxon>
        <taxon>Mucoromycetes</taxon>
        <taxon>Mucorales</taxon>
        <taxon>Mucorineae</taxon>
        <taxon>Rhizopodaceae</taxon>
        <taxon>Rhizopus</taxon>
    </lineage>
</organism>